<protein>
    <submittedName>
        <fullName evidence="1">DUF1279 domain-containing protein</fullName>
    </submittedName>
</protein>
<dbReference type="InterPro" id="IPR001806">
    <property type="entry name" value="Small_GTPase"/>
</dbReference>
<organism evidence="1">
    <name type="scientific">Schistocephalus solidus</name>
    <name type="common">Tapeworm</name>
    <dbReference type="NCBI Taxonomy" id="70667"/>
    <lineage>
        <taxon>Eukaryota</taxon>
        <taxon>Metazoa</taxon>
        <taxon>Spiralia</taxon>
        <taxon>Lophotrochozoa</taxon>
        <taxon>Platyhelminthes</taxon>
        <taxon>Cestoda</taxon>
        <taxon>Eucestoda</taxon>
        <taxon>Diphyllobothriidea</taxon>
        <taxon>Diphyllobothriidae</taxon>
        <taxon>Schistocephalus</taxon>
    </lineage>
</organism>
<dbReference type="GO" id="GO:0005525">
    <property type="term" value="F:GTP binding"/>
    <property type="evidence" value="ECO:0007669"/>
    <property type="project" value="InterPro"/>
</dbReference>
<dbReference type="Pfam" id="PF00071">
    <property type="entry name" value="Ras"/>
    <property type="match status" value="1"/>
</dbReference>
<accession>A0A183TM44</accession>
<dbReference type="SUPFAM" id="SSF52540">
    <property type="entry name" value="P-loop containing nucleoside triphosphate hydrolases"/>
    <property type="match status" value="1"/>
</dbReference>
<evidence type="ECO:0000313" key="1">
    <source>
        <dbReference type="WBParaSite" id="SSLN_0001820601-mRNA-1"/>
    </source>
</evidence>
<dbReference type="GO" id="GO:0003924">
    <property type="term" value="F:GTPase activity"/>
    <property type="evidence" value="ECO:0007669"/>
    <property type="project" value="InterPro"/>
</dbReference>
<dbReference type="AlphaFoldDB" id="A0A183TM44"/>
<reference evidence="1" key="1">
    <citation type="submission" date="2016-06" db="UniProtKB">
        <authorList>
            <consortium name="WormBaseParasite"/>
        </authorList>
    </citation>
    <scope>IDENTIFICATION</scope>
</reference>
<proteinExistence type="predicted"/>
<name>A0A183TM44_SCHSO</name>
<dbReference type="InterPro" id="IPR027417">
    <property type="entry name" value="P-loop_NTPase"/>
</dbReference>
<dbReference type="WBParaSite" id="SSLN_0001820601-mRNA-1">
    <property type="protein sequence ID" value="SSLN_0001820601-mRNA-1"/>
    <property type="gene ID" value="SSLN_0001820601"/>
</dbReference>
<dbReference type="Gene3D" id="3.40.50.300">
    <property type="entry name" value="P-loop containing nucleotide triphosphate hydrolases"/>
    <property type="match status" value="1"/>
</dbReference>
<sequence length="105" mass="11350">LKDWMDEIKQSRAKSFLLILASLKMGRAARLVQTGAGRNFAMKAKYHYTEAFAKNGIGVDKIFITAASSVTNTLDAVVGIVTCFVLESTVLSVSSSGLERVALNH</sequence>